<evidence type="ECO:0000313" key="2">
    <source>
        <dbReference type="EMBL" id="CAF1021698.1"/>
    </source>
</evidence>
<dbReference type="EMBL" id="CAJOBA010001279">
    <property type="protein sequence ID" value="CAF3586579.1"/>
    <property type="molecule type" value="Genomic_DNA"/>
</dbReference>
<protein>
    <submittedName>
        <fullName evidence="2">Uncharacterized protein</fullName>
    </submittedName>
</protein>
<dbReference type="Proteomes" id="UP000682733">
    <property type="component" value="Unassembled WGS sequence"/>
</dbReference>
<sequence>MNISARRVLEWSTSIELLDLYAKYLMLNNSTDDLLICNCSKNDVFGKFCEYRFYLNWETFDDAIKAQFQPITDLDIGSQLHNNRPCYQTHFQCDFGLMCLVWSNICDG</sequence>
<evidence type="ECO:0000313" key="4">
    <source>
        <dbReference type="EMBL" id="CAF3793120.1"/>
    </source>
</evidence>
<reference evidence="2" key="1">
    <citation type="submission" date="2021-02" db="EMBL/GenBank/DDBJ databases">
        <authorList>
            <person name="Nowell W R."/>
        </authorList>
    </citation>
    <scope>NUCLEOTIDE SEQUENCE</scope>
</reference>
<evidence type="ECO:0000313" key="5">
    <source>
        <dbReference type="Proteomes" id="UP000663829"/>
    </source>
</evidence>
<gene>
    <name evidence="2" type="ORF">GPM918_LOCUS14817</name>
    <name evidence="1" type="ORF">OVA965_LOCUS4749</name>
    <name evidence="4" type="ORF">SRO942_LOCUS14817</name>
    <name evidence="3" type="ORF">TMI583_LOCUS4749</name>
</gene>
<dbReference type="EMBL" id="CAJNOK010001278">
    <property type="protein sequence ID" value="CAF0803072.1"/>
    <property type="molecule type" value="Genomic_DNA"/>
</dbReference>
<dbReference type="EMBL" id="CAJOBC010003626">
    <property type="protein sequence ID" value="CAF3793120.1"/>
    <property type="molecule type" value="Genomic_DNA"/>
</dbReference>
<proteinExistence type="predicted"/>
<dbReference type="EMBL" id="CAJNOQ010003626">
    <property type="protein sequence ID" value="CAF1021698.1"/>
    <property type="molecule type" value="Genomic_DNA"/>
</dbReference>
<dbReference type="AlphaFoldDB" id="A0A814ICM2"/>
<dbReference type="Proteomes" id="UP000663829">
    <property type="component" value="Unassembled WGS sequence"/>
</dbReference>
<evidence type="ECO:0000313" key="1">
    <source>
        <dbReference type="EMBL" id="CAF0803072.1"/>
    </source>
</evidence>
<accession>A0A814ICM2</accession>
<dbReference type="Proteomes" id="UP000677228">
    <property type="component" value="Unassembled WGS sequence"/>
</dbReference>
<dbReference type="Proteomes" id="UP000681722">
    <property type="component" value="Unassembled WGS sequence"/>
</dbReference>
<evidence type="ECO:0000313" key="3">
    <source>
        <dbReference type="EMBL" id="CAF3586579.1"/>
    </source>
</evidence>
<organism evidence="2 5">
    <name type="scientific">Didymodactylos carnosus</name>
    <dbReference type="NCBI Taxonomy" id="1234261"/>
    <lineage>
        <taxon>Eukaryota</taxon>
        <taxon>Metazoa</taxon>
        <taxon>Spiralia</taxon>
        <taxon>Gnathifera</taxon>
        <taxon>Rotifera</taxon>
        <taxon>Eurotatoria</taxon>
        <taxon>Bdelloidea</taxon>
        <taxon>Philodinida</taxon>
        <taxon>Philodinidae</taxon>
        <taxon>Didymodactylos</taxon>
    </lineage>
</organism>
<comment type="caution">
    <text evidence="2">The sequence shown here is derived from an EMBL/GenBank/DDBJ whole genome shotgun (WGS) entry which is preliminary data.</text>
</comment>
<name>A0A814ICM2_9BILA</name>
<keyword evidence="5" id="KW-1185">Reference proteome</keyword>